<protein>
    <submittedName>
        <fullName evidence="1">PemI</fullName>
    </submittedName>
</protein>
<gene>
    <name evidence="1" type="ORF">VN21_17285</name>
</gene>
<name>A0A0M3DEC0_9FIRM</name>
<dbReference type="RefSeq" id="WP_046824362.1">
    <property type="nucleotide sequence ID" value="NZ_LBBT01000360.1"/>
</dbReference>
<proteinExistence type="predicted"/>
<sequence>MKESRDLKVTFNKGGSGSMSSRITLPISWIRDQLGITPEERDVEVTLEDDKIIIKKK</sequence>
<dbReference type="EMBL" id="LBBT01000360">
    <property type="protein sequence ID" value="KKX99828.1"/>
    <property type="molecule type" value="Genomic_DNA"/>
</dbReference>
<evidence type="ECO:0000313" key="1">
    <source>
        <dbReference type="EMBL" id="KKX99828.1"/>
    </source>
</evidence>
<dbReference type="OrthoDB" id="1757291at2"/>
<comment type="caution">
    <text evidence="1">The sequence shown here is derived from an EMBL/GenBank/DDBJ whole genome shotgun (WGS) entry which is preliminary data.</text>
</comment>
<accession>A0A0M3DEC0</accession>
<organism evidence="1 2">
    <name type="scientific">Paraclostridium benzoelyticum</name>
    <dbReference type="NCBI Taxonomy" id="1629550"/>
    <lineage>
        <taxon>Bacteria</taxon>
        <taxon>Bacillati</taxon>
        <taxon>Bacillota</taxon>
        <taxon>Clostridia</taxon>
        <taxon>Peptostreptococcales</taxon>
        <taxon>Peptostreptococcaceae</taxon>
        <taxon>Paraclostridium</taxon>
    </lineage>
</organism>
<dbReference type="PATRIC" id="fig|1629550.3.peg.2987"/>
<evidence type="ECO:0000313" key="2">
    <source>
        <dbReference type="Proteomes" id="UP000034407"/>
    </source>
</evidence>
<dbReference type="Proteomes" id="UP000034407">
    <property type="component" value="Unassembled WGS sequence"/>
</dbReference>
<reference evidence="1 2" key="1">
    <citation type="submission" date="2015-04" db="EMBL/GenBank/DDBJ databases">
        <title>Microcin producing Clostridium sp. JC272T.</title>
        <authorList>
            <person name="Jyothsna T."/>
            <person name="Sasikala C."/>
            <person name="Ramana C."/>
        </authorList>
    </citation>
    <scope>NUCLEOTIDE SEQUENCE [LARGE SCALE GENOMIC DNA]</scope>
    <source>
        <strain evidence="1 2">JC272</strain>
    </source>
</reference>
<keyword evidence="2" id="KW-1185">Reference proteome</keyword>
<dbReference type="Gene3D" id="2.10.260.10">
    <property type="match status" value="1"/>
</dbReference>
<dbReference type="AlphaFoldDB" id="A0A0M3DEC0"/>